<dbReference type="Gene3D" id="3.90.1150.10">
    <property type="entry name" value="Aspartate Aminotransferase, domain 1"/>
    <property type="match status" value="1"/>
</dbReference>
<dbReference type="EMBL" id="CP136594">
    <property type="protein sequence ID" value="WOE75498.1"/>
    <property type="molecule type" value="Genomic_DNA"/>
</dbReference>
<evidence type="ECO:0000256" key="2">
    <source>
        <dbReference type="ARBA" id="ARBA00022898"/>
    </source>
</evidence>
<dbReference type="InterPro" id="IPR015422">
    <property type="entry name" value="PyrdxlP-dep_Trfase_small"/>
</dbReference>
<keyword evidence="4" id="KW-0808">Transferase</keyword>
<dbReference type="PANTHER" id="PTHR43713">
    <property type="entry name" value="GLUTAMATE-1-SEMIALDEHYDE 2,1-AMINOMUTASE"/>
    <property type="match status" value="1"/>
</dbReference>
<gene>
    <name evidence="4" type="ORF">RB602_01935</name>
</gene>
<comment type="cofactor">
    <cofactor evidence="1">
        <name>pyridoxal 5'-phosphate</name>
        <dbReference type="ChEBI" id="CHEBI:597326"/>
    </cofactor>
</comment>
<dbReference type="GO" id="GO:0030170">
    <property type="term" value="F:pyridoxal phosphate binding"/>
    <property type="evidence" value="ECO:0007669"/>
    <property type="project" value="InterPro"/>
</dbReference>
<accession>A0AA97I1K9</accession>
<dbReference type="SUPFAM" id="SSF53383">
    <property type="entry name" value="PLP-dependent transferases"/>
    <property type="match status" value="1"/>
</dbReference>
<proteinExistence type="inferred from homology"/>
<dbReference type="GO" id="GO:0008483">
    <property type="term" value="F:transaminase activity"/>
    <property type="evidence" value="ECO:0007669"/>
    <property type="project" value="UniProtKB-KW"/>
</dbReference>
<dbReference type="CDD" id="cd00610">
    <property type="entry name" value="OAT_like"/>
    <property type="match status" value="1"/>
</dbReference>
<organism evidence="4 5">
    <name type="scientific">Alterisphingorhabdus coralli</name>
    <dbReference type="NCBI Taxonomy" id="3071408"/>
    <lineage>
        <taxon>Bacteria</taxon>
        <taxon>Pseudomonadati</taxon>
        <taxon>Pseudomonadota</taxon>
        <taxon>Alphaproteobacteria</taxon>
        <taxon>Sphingomonadales</taxon>
        <taxon>Sphingomonadaceae</taxon>
        <taxon>Alterisphingorhabdus (ex Yan et al. 2024)</taxon>
    </lineage>
</organism>
<dbReference type="InterPro" id="IPR015424">
    <property type="entry name" value="PyrdxlP-dep_Trfase"/>
</dbReference>
<dbReference type="RefSeq" id="WP_317082462.1">
    <property type="nucleotide sequence ID" value="NZ_CP136594.1"/>
</dbReference>
<evidence type="ECO:0000313" key="4">
    <source>
        <dbReference type="EMBL" id="WOE75498.1"/>
    </source>
</evidence>
<dbReference type="PANTHER" id="PTHR43713:SF3">
    <property type="entry name" value="GLUTAMATE-1-SEMIALDEHYDE 2,1-AMINOMUTASE 1, CHLOROPLASTIC-RELATED"/>
    <property type="match status" value="1"/>
</dbReference>
<dbReference type="AlphaFoldDB" id="A0AA97I1K9"/>
<protein>
    <submittedName>
        <fullName evidence="4">Aspartate aminotransferase family protein</fullName>
    </submittedName>
</protein>
<evidence type="ECO:0000313" key="5">
    <source>
        <dbReference type="Proteomes" id="UP001302429"/>
    </source>
</evidence>
<reference evidence="4 5" key="1">
    <citation type="submission" date="2023-10" db="EMBL/GenBank/DDBJ databases">
        <title>Complete genome sequence of a Sphingomonadaceae bacterium.</title>
        <authorList>
            <person name="Yan C."/>
        </authorList>
    </citation>
    <scope>NUCLEOTIDE SEQUENCE [LARGE SCALE GENOMIC DNA]</scope>
    <source>
        <strain evidence="4 5">SCSIO 66989</strain>
    </source>
</reference>
<dbReference type="Proteomes" id="UP001302429">
    <property type="component" value="Chromosome"/>
</dbReference>
<keyword evidence="4" id="KW-0032">Aminotransferase</keyword>
<dbReference type="InterPro" id="IPR015421">
    <property type="entry name" value="PyrdxlP-dep_Trfase_major"/>
</dbReference>
<keyword evidence="2 3" id="KW-0663">Pyridoxal phosphate</keyword>
<dbReference type="Pfam" id="PF00202">
    <property type="entry name" value="Aminotran_3"/>
    <property type="match status" value="1"/>
</dbReference>
<comment type="similarity">
    <text evidence="3">Belongs to the class-III pyridoxal-phosphate-dependent aminotransferase family.</text>
</comment>
<evidence type="ECO:0000256" key="3">
    <source>
        <dbReference type="RuleBase" id="RU003560"/>
    </source>
</evidence>
<name>A0AA97I1K9_9SPHN</name>
<evidence type="ECO:0000256" key="1">
    <source>
        <dbReference type="ARBA" id="ARBA00001933"/>
    </source>
</evidence>
<dbReference type="KEGG" id="acoa:RB602_01935"/>
<dbReference type="Gene3D" id="3.40.640.10">
    <property type="entry name" value="Type I PLP-dependent aspartate aminotransferase-like (Major domain)"/>
    <property type="match status" value="1"/>
</dbReference>
<dbReference type="InterPro" id="IPR005814">
    <property type="entry name" value="Aminotrans_3"/>
</dbReference>
<sequence>MKIDNSSALFERAKAVLPSGYTRQMVVTKPHPLYVSHGEGCWITDVDGNRLIDWVNNFSAQIHGHAKAEIVEAITEQASSVQSTTMPSEWEVKLAELLVERIPSVDKVRFMNSGTEANIIAVKAARAYTGKSKIAKMEGGYHGQYDLLEASYQPMPDAWGNIGEPNSVAYHPGTPQSLLDEVVCLPLNNIDAARAILRSRASEIAAVILDPWRLQVGMVEPQQDFLEMLREETEKLGIILIFDEVWCLRFGYHGYQGATGITPDMTTMGKIIGGGQPIGALGGKDEFMSVFALGEDGVPLIKHSGTFTANPMSLAAGYTAMELMTRDAFDALDSTNDRLREGLEAIRVDCELPGVVQGSGSVSALIMTNIPITDYRTLAFAAASGLLEKLGVFEKALLQQGVMTLRGGFVGSTPMTNDDIDFTLNGYRKAIEAVDKTHPGLLRS</sequence>
<keyword evidence="5" id="KW-1185">Reference proteome</keyword>